<evidence type="ECO:0000313" key="3">
    <source>
        <dbReference type="Proteomes" id="UP000295192"/>
    </source>
</evidence>
<reference evidence="2 3" key="1">
    <citation type="journal article" date="2019" name="J. Hered.">
        <title>An Improved Genome Assembly for Drosophila navojoa, the Basal Species in the mojavensis Cluster.</title>
        <authorList>
            <person name="Vanderlinde T."/>
            <person name="Dupim E.G."/>
            <person name="Nazario-Yepiz N.O."/>
            <person name="Carvalho A.B."/>
        </authorList>
    </citation>
    <scope>NUCLEOTIDE SEQUENCE [LARGE SCALE GENOMIC DNA]</scope>
    <source>
        <strain evidence="2">Navoj_Jal97</strain>
        <tissue evidence="2">Whole organism</tissue>
    </source>
</reference>
<dbReference type="PANTHER" id="PTHR24559:SF444">
    <property type="entry name" value="REVERSE TRANSCRIPTASE DOMAIN-CONTAINING PROTEIN"/>
    <property type="match status" value="1"/>
</dbReference>
<dbReference type="InterPro" id="IPR053134">
    <property type="entry name" value="RNA-dir_DNA_polymerase"/>
</dbReference>
<gene>
    <name evidence="2" type="ORF">AWZ03_015307</name>
</gene>
<evidence type="ECO:0008006" key="4">
    <source>
        <dbReference type="Google" id="ProtNLM"/>
    </source>
</evidence>
<dbReference type="SUPFAM" id="SSF56672">
    <property type="entry name" value="DNA/RNA polymerases"/>
    <property type="match status" value="1"/>
</dbReference>
<feature type="compositionally biased region" description="Basic and acidic residues" evidence="1">
    <location>
        <begin position="112"/>
        <end position="131"/>
    </location>
</feature>
<proteinExistence type="predicted"/>
<accession>A0A484ARN8</accession>
<feature type="compositionally biased region" description="Polar residues" evidence="1">
    <location>
        <begin position="68"/>
        <end position="78"/>
    </location>
</feature>
<keyword evidence="3" id="KW-1185">Reference proteome</keyword>
<dbReference type="AlphaFoldDB" id="A0A484ARN8"/>
<feature type="non-terminal residue" evidence="2">
    <location>
        <position position="1"/>
    </location>
</feature>
<feature type="region of interest" description="Disordered" evidence="1">
    <location>
        <begin position="58"/>
        <end position="140"/>
    </location>
</feature>
<organism evidence="2 3">
    <name type="scientific">Drosophila navojoa</name>
    <name type="common">Fruit fly</name>
    <dbReference type="NCBI Taxonomy" id="7232"/>
    <lineage>
        <taxon>Eukaryota</taxon>
        <taxon>Metazoa</taxon>
        <taxon>Ecdysozoa</taxon>
        <taxon>Arthropoda</taxon>
        <taxon>Hexapoda</taxon>
        <taxon>Insecta</taxon>
        <taxon>Pterygota</taxon>
        <taxon>Neoptera</taxon>
        <taxon>Endopterygota</taxon>
        <taxon>Diptera</taxon>
        <taxon>Brachycera</taxon>
        <taxon>Muscomorpha</taxon>
        <taxon>Ephydroidea</taxon>
        <taxon>Drosophilidae</taxon>
        <taxon>Drosophila</taxon>
    </lineage>
</organism>
<dbReference type="EMBL" id="LSRL02006417">
    <property type="protein sequence ID" value="TDG38271.1"/>
    <property type="molecule type" value="Genomic_DNA"/>
</dbReference>
<protein>
    <recommendedName>
        <fullName evidence="4">Reverse transcriptase domain-containing protein</fullName>
    </recommendedName>
</protein>
<evidence type="ECO:0000256" key="1">
    <source>
        <dbReference type="SAM" id="MobiDB-lite"/>
    </source>
</evidence>
<dbReference type="PANTHER" id="PTHR24559">
    <property type="entry name" value="TRANSPOSON TY3-I GAG-POL POLYPROTEIN"/>
    <property type="match status" value="1"/>
</dbReference>
<dbReference type="STRING" id="7232.A0A484ARN8"/>
<dbReference type="Gene3D" id="3.10.10.10">
    <property type="entry name" value="HIV Type 1 Reverse Transcriptase, subunit A, domain 1"/>
    <property type="match status" value="1"/>
</dbReference>
<dbReference type="Proteomes" id="UP000295192">
    <property type="component" value="Unassembled WGS sequence"/>
</dbReference>
<name>A0A484ARN8_DRONA</name>
<comment type="caution">
    <text evidence="2">The sequence shown here is derived from an EMBL/GenBank/DDBJ whole genome shotgun (WGS) entry which is preliminary data.</text>
</comment>
<dbReference type="InterPro" id="IPR043502">
    <property type="entry name" value="DNA/RNA_pol_sf"/>
</dbReference>
<feature type="region of interest" description="Disordered" evidence="1">
    <location>
        <begin position="174"/>
        <end position="214"/>
    </location>
</feature>
<dbReference type="GO" id="GO:0071897">
    <property type="term" value="P:DNA biosynthetic process"/>
    <property type="evidence" value="ECO:0007669"/>
    <property type="project" value="UniProtKB-ARBA"/>
</dbReference>
<evidence type="ECO:0000313" key="2">
    <source>
        <dbReference type="EMBL" id="TDG38271.1"/>
    </source>
</evidence>
<sequence>PKNPAMRKVIDEQVDELIQAGAIEPSRSPHSPPIVLVKKKTGDWRMCVDNRQLKKTTIRPAGFELETSRSSAAPSTMTPLLEDEREEEEAARVEDDVSDADTEPFPGPGYQRRGDPRTGREYYRSREERPPPKFKHTVHRSSINIAERLDGCVMLMKVEFTTIFVEIPQARGAPPYVEEPQSLPTPPAISGPEDCGAHQSEDEQGETRQVQSPE</sequence>